<dbReference type="OrthoDB" id="2019572at2759"/>
<feature type="domain" description="Glyoxal oxidase N-terminal" evidence="2">
    <location>
        <begin position="8"/>
        <end position="406"/>
    </location>
</feature>
<feature type="domain" description="Galactose oxidase-like Early set" evidence="3">
    <location>
        <begin position="454"/>
        <end position="547"/>
    </location>
</feature>
<comment type="caution">
    <text evidence="4">The sequence shown here is derived from an EMBL/GenBank/DDBJ whole genome shotgun (WGS) entry which is preliminary data.</text>
</comment>
<evidence type="ECO:0000313" key="4">
    <source>
        <dbReference type="EMBL" id="PNS15499.1"/>
    </source>
</evidence>
<dbReference type="Proteomes" id="UP000243797">
    <property type="component" value="Unassembled WGS sequence"/>
</dbReference>
<evidence type="ECO:0000259" key="3">
    <source>
        <dbReference type="Pfam" id="PF09118"/>
    </source>
</evidence>
<dbReference type="Pfam" id="PF09118">
    <property type="entry name" value="GO-like_E_set"/>
    <property type="match status" value="1"/>
</dbReference>
<dbReference type="InterPro" id="IPR013783">
    <property type="entry name" value="Ig-like_fold"/>
</dbReference>
<dbReference type="Gene3D" id="2.130.10.80">
    <property type="entry name" value="Galactose oxidase/kelch, beta-propeller"/>
    <property type="match status" value="1"/>
</dbReference>
<dbReference type="Pfam" id="PF07250">
    <property type="entry name" value="Glyoxal_oxid_N"/>
    <property type="match status" value="1"/>
</dbReference>
<protein>
    <submittedName>
        <fullName evidence="4">Nuclear cap-binding protein subunit 1</fullName>
    </submittedName>
</protein>
<dbReference type="SUPFAM" id="SSF50965">
    <property type="entry name" value="Galactose oxidase, central domain"/>
    <property type="match status" value="1"/>
</dbReference>
<sequence>MAFLPPYTDTVVFLDNYHRNFGGPGVDLQTGAHSQEPYLEADGKTFVFGVEYSWKTNALRKLNPVSNTFCSSGAFFPDGTLVNPSGAETYAGDTDASVIQDGRQALRYYAPGPCEGAYGACTQDFDDQVNVLQSRRWYPTAQTLTNGDVVVVGGSDVGLLVTNEASINVPSYEIIKADKSAPPPQVDFDLLKFDESENQNANKSYNLYPILHLLPNANGANHVFTLAGNQAIIHDFQTNTEIARLPDVPLEPRTFPSSATVALLPLVAPNYDPEVLLCGGSSSDVPNPQALADCYTIKPLSQTPQWTQTDSLPNGPQTMTDAVLLPDGTTLLLNGAHAGSAGGYMATDPVFQPLIYNASAPAGQKFTKQPSTTIPRLYHSIAILLPSGQVLVAGSNPDVFYAAKGNPSINNVYPEFFNNGHKSFLHQQQGKDEDHPTEYRVEIFSPSYMDAPTRPVIKRLPNQVRFGQEFQIAAEGLAGDVKVRMANAGFVTHAVGMGQRMVELETRMENGTVIVKGPRDGSVMPPGVYLLFVVVDEVPSEGQWVKVE</sequence>
<keyword evidence="5" id="KW-1185">Reference proteome</keyword>
<evidence type="ECO:0000313" key="5">
    <source>
        <dbReference type="Proteomes" id="UP000243797"/>
    </source>
</evidence>
<dbReference type="InterPro" id="IPR015202">
    <property type="entry name" value="GO-like_E_set"/>
</dbReference>
<dbReference type="InParanoid" id="A0A2K1QKV2"/>
<dbReference type="PANTHER" id="PTHR32208">
    <property type="entry name" value="SECRETED PROTEIN-RELATED"/>
    <property type="match status" value="1"/>
</dbReference>
<dbReference type="AlphaFoldDB" id="A0A2K1QKV2"/>
<dbReference type="InterPro" id="IPR014756">
    <property type="entry name" value="Ig_E-set"/>
</dbReference>
<dbReference type="PANTHER" id="PTHR32208:SF21">
    <property type="entry name" value="LOW QUALITY PROTEIN: ALDEHYDE OXIDASE GLOX-LIKE"/>
    <property type="match status" value="1"/>
</dbReference>
<reference evidence="4 5" key="1">
    <citation type="submission" date="2017-06" db="EMBL/GenBank/DDBJ databases">
        <title>Draft genome sequence of a variant of Elsinoe murrayae.</title>
        <authorList>
            <person name="Cheng Q."/>
        </authorList>
    </citation>
    <scope>NUCLEOTIDE SEQUENCE [LARGE SCALE GENOMIC DNA]</scope>
    <source>
        <strain evidence="4 5">CQ-2017a</strain>
    </source>
</reference>
<keyword evidence="1" id="KW-0732">Signal</keyword>
<dbReference type="InterPro" id="IPR009880">
    <property type="entry name" value="Glyoxal_oxidase_N"/>
</dbReference>
<gene>
    <name evidence="4" type="ORF">CAC42_758</name>
</gene>
<proteinExistence type="predicted"/>
<dbReference type="CDD" id="cd02851">
    <property type="entry name" value="E_set_GO_C"/>
    <property type="match status" value="1"/>
</dbReference>
<dbReference type="InterPro" id="IPR011043">
    <property type="entry name" value="Gal_Oxase/kelch_b-propeller"/>
</dbReference>
<organism evidence="4 5">
    <name type="scientific">Sphaceloma murrayae</name>
    <dbReference type="NCBI Taxonomy" id="2082308"/>
    <lineage>
        <taxon>Eukaryota</taxon>
        <taxon>Fungi</taxon>
        <taxon>Dikarya</taxon>
        <taxon>Ascomycota</taxon>
        <taxon>Pezizomycotina</taxon>
        <taxon>Dothideomycetes</taxon>
        <taxon>Dothideomycetidae</taxon>
        <taxon>Myriangiales</taxon>
        <taxon>Elsinoaceae</taxon>
        <taxon>Sphaceloma</taxon>
    </lineage>
</organism>
<dbReference type="STRING" id="2082308.A0A2K1QKV2"/>
<dbReference type="InterPro" id="IPR037293">
    <property type="entry name" value="Gal_Oxidase_central_sf"/>
</dbReference>
<dbReference type="EMBL" id="NKHZ01000070">
    <property type="protein sequence ID" value="PNS15499.1"/>
    <property type="molecule type" value="Genomic_DNA"/>
</dbReference>
<dbReference type="Gene3D" id="2.60.40.10">
    <property type="entry name" value="Immunoglobulins"/>
    <property type="match status" value="1"/>
</dbReference>
<accession>A0A2K1QKV2</accession>
<name>A0A2K1QKV2_9PEZI</name>
<dbReference type="SUPFAM" id="SSF81296">
    <property type="entry name" value="E set domains"/>
    <property type="match status" value="1"/>
</dbReference>
<evidence type="ECO:0000256" key="1">
    <source>
        <dbReference type="ARBA" id="ARBA00022729"/>
    </source>
</evidence>
<evidence type="ECO:0000259" key="2">
    <source>
        <dbReference type="Pfam" id="PF07250"/>
    </source>
</evidence>